<reference evidence="2 3" key="1">
    <citation type="journal article" date="2015" name="Sci. Rep.">
        <title>Genome of the facultative scuticociliatosis pathogen Pseudocohnilembus persalinus provides insight into its virulence through horizontal gene transfer.</title>
        <authorList>
            <person name="Xiong J."/>
            <person name="Wang G."/>
            <person name="Cheng J."/>
            <person name="Tian M."/>
            <person name="Pan X."/>
            <person name="Warren A."/>
            <person name="Jiang C."/>
            <person name="Yuan D."/>
            <person name="Miao W."/>
        </authorList>
    </citation>
    <scope>NUCLEOTIDE SEQUENCE [LARGE SCALE GENOMIC DNA]</scope>
    <source>
        <strain evidence="2">36N120E</strain>
    </source>
</reference>
<dbReference type="Proteomes" id="UP000054937">
    <property type="component" value="Unassembled WGS sequence"/>
</dbReference>
<keyword evidence="3" id="KW-1185">Reference proteome</keyword>
<evidence type="ECO:0000313" key="2">
    <source>
        <dbReference type="EMBL" id="KRX03237.1"/>
    </source>
</evidence>
<accession>A0A0V0QMR0</accession>
<name>A0A0V0QMR0_PSEPJ</name>
<protein>
    <submittedName>
        <fullName evidence="2">Uncharacterized protein</fullName>
    </submittedName>
</protein>
<comment type="caution">
    <text evidence="2">The sequence shown here is derived from an EMBL/GenBank/DDBJ whole genome shotgun (WGS) entry which is preliminary data.</text>
</comment>
<proteinExistence type="predicted"/>
<feature type="coiled-coil region" evidence="1">
    <location>
        <begin position="86"/>
        <end position="120"/>
    </location>
</feature>
<gene>
    <name evidence="2" type="ORF">PPERSA_09249</name>
</gene>
<evidence type="ECO:0000313" key="3">
    <source>
        <dbReference type="Proteomes" id="UP000054937"/>
    </source>
</evidence>
<dbReference type="EMBL" id="LDAU01000140">
    <property type="protein sequence ID" value="KRX03237.1"/>
    <property type="molecule type" value="Genomic_DNA"/>
</dbReference>
<dbReference type="InParanoid" id="A0A0V0QMR0"/>
<dbReference type="AlphaFoldDB" id="A0A0V0QMR0"/>
<keyword evidence="1" id="KW-0175">Coiled coil</keyword>
<organism evidence="2 3">
    <name type="scientific">Pseudocohnilembus persalinus</name>
    <name type="common">Ciliate</name>
    <dbReference type="NCBI Taxonomy" id="266149"/>
    <lineage>
        <taxon>Eukaryota</taxon>
        <taxon>Sar</taxon>
        <taxon>Alveolata</taxon>
        <taxon>Ciliophora</taxon>
        <taxon>Intramacronucleata</taxon>
        <taxon>Oligohymenophorea</taxon>
        <taxon>Scuticociliatia</taxon>
        <taxon>Philasterida</taxon>
        <taxon>Pseudocohnilembidae</taxon>
        <taxon>Pseudocohnilembus</taxon>
    </lineage>
</organism>
<evidence type="ECO:0000256" key="1">
    <source>
        <dbReference type="SAM" id="Coils"/>
    </source>
</evidence>
<sequence>MSENRIFDQFESNTTKQEQKYKINGYQMPRNSSKSDLAINYQQNYSYYKSNLFQKSHTFNTPIIKIESCQNIKLHKYSPISQLGNYIYQEDEAQEKKNNLNNINNNIENQNKNNINKQQIQNTSPQSEQKSQISQDYILNKQKSIITKSNKQDSKSNSEYKKALLLYGNLDSQLLFTKDLPQNNSYFSVLFETQTEAYQFEIDKYNFISDTLNYALIDLVLDSNLKSLINFTLCKNILFFAQTLKNSLIEKQNILNLEQFDQFVISKECKDLIQVLQADIDRWHSKFIRFFYSLQLQDNQLPNEIKQFVKKEINEKNYDKEVKVSSRRVLDIILKYCYKEGIEKQNEEQKQQQDTQTQKQKKQQKQQKINPLEQFLLEQCEHPSDWYYRQALIYLICMLINHIFEKKNIKNVFKFYYNDVPQQGNKFDFWKFFSWIQHKASGETIKQQLDKTIVYAYGKGGFQLFQNAINKQKRKKSAYLGI</sequence>